<protein>
    <submittedName>
        <fullName evidence="1">Putative secreted protein</fullName>
    </submittedName>
</protein>
<dbReference type="EMBL" id="GIFC01000986">
    <property type="protein sequence ID" value="MXU83069.1"/>
    <property type="molecule type" value="Transcribed_RNA"/>
</dbReference>
<proteinExistence type="predicted"/>
<reference evidence="1" key="1">
    <citation type="submission" date="2019-12" db="EMBL/GenBank/DDBJ databases">
        <title>An insight into the sialome of adult female Ixodes ricinus ticks feeding for 6 days.</title>
        <authorList>
            <person name="Perner J."/>
            <person name="Ribeiro J.M.C."/>
        </authorList>
    </citation>
    <scope>NUCLEOTIDE SEQUENCE</scope>
    <source>
        <strain evidence="1">Semi-engorged</strain>
        <tissue evidence="1">Salivary glands</tissue>
    </source>
</reference>
<evidence type="ECO:0000313" key="1">
    <source>
        <dbReference type="EMBL" id="MXU83069.1"/>
    </source>
</evidence>
<accession>A0A6B0TSZ7</accession>
<dbReference type="AlphaFoldDB" id="A0A6B0TSZ7"/>
<organism evidence="1">
    <name type="scientific">Ixodes ricinus</name>
    <name type="common">Common tick</name>
    <name type="synonym">Acarus ricinus</name>
    <dbReference type="NCBI Taxonomy" id="34613"/>
    <lineage>
        <taxon>Eukaryota</taxon>
        <taxon>Metazoa</taxon>
        <taxon>Ecdysozoa</taxon>
        <taxon>Arthropoda</taxon>
        <taxon>Chelicerata</taxon>
        <taxon>Arachnida</taxon>
        <taxon>Acari</taxon>
        <taxon>Parasitiformes</taxon>
        <taxon>Ixodida</taxon>
        <taxon>Ixodoidea</taxon>
        <taxon>Ixodidae</taxon>
        <taxon>Ixodinae</taxon>
        <taxon>Ixodes</taxon>
    </lineage>
</organism>
<name>A0A6B0TSZ7_IXORI</name>
<sequence length="73" mass="8168">MRKYPKSSWLATSVTLNSSASECHNFTSSTLSNLRPSSISYIPNSPLVTTSRGKKARSFSWSTLYTRSSTRFL</sequence>